<organism evidence="1 2">
    <name type="scientific">Streptomyces tsukubensis</name>
    <dbReference type="NCBI Taxonomy" id="83656"/>
    <lineage>
        <taxon>Bacteria</taxon>
        <taxon>Bacillati</taxon>
        <taxon>Actinomycetota</taxon>
        <taxon>Actinomycetes</taxon>
        <taxon>Kitasatosporales</taxon>
        <taxon>Streptomycetaceae</taxon>
        <taxon>Streptomyces</taxon>
    </lineage>
</organism>
<name>A0A1V4A1Q2_9ACTN</name>
<proteinExistence type="predicted"/>
<dbReference type="Proteomes" id="UP000190539">
    <property type="component" value="Unassembled WGS sequence"/>
</dbReference>
<sequence>MPEPAPDVLDPLGPVLPGAGSLRTDGDWIWRADLAHYVEKYHLMLPVDFLSLVRSRAFVVPRVPSEQLRAILTTELGIRLDPWLDDGSNKDL</sequence>
<keyword evidence="2" id="KW-1185">Reference proteome</keyword>
<comment type="caution">
    <text evidence="1">The sequence shown here is derived from an EMBL/GenBank/DDBJ whole genome shotgun (WGS) entry which is preliminary data.</text>
</comment>
<evidence type="ECO:0000313" key="2">
    <source>
        <dbReference type="Proteomes" id="UP000190539"/>
    </source>
</evidence>
<dbReference type="AlphaFoldDB" id="A0A1V4A1Q2"/>
<evidence type="ECO:0000313" key="1">
    <source>
        <dbReference type="EMBL" id="OON72773.1"/>
    </source>
</evidence>
<dbReference type="OrthoDB" id="275232at2"/>
<accession>A0A1V4A1Q2</accession>
<protein>
    <submittedName>
        <fullName evidence="1">Uncharacterized protein</fullName>
    </submittedName>
</protein>
<reference evidence="1 2" key="1">
    <citation type="submission" date="2017-02" db="EMBL/GenBank/DDBJ databases">
        <title>Draft Genome Sequence of Streptomyces tsukubaensis F601, a Producer of the immunosuppressant tacrolimus FK506.</title>
        <authorList>
            <person name="Zong G."/>
            <person name="Zhong C."/>
            <person name="Fu J."/>
            <person name="Qin R."/>
            <person name="Cao G."/>
        </authorList>
    </citation>
    <scope>NUCLEOTIDE SEQUENCE [LARGE SCALE GENOMIC DNA]</scope>
    <source>
        <strain evidence="1 2">F601</strain>
    </source>
</reference>
<gene>
    <name evidence="1" type="ORF">B1H18_28725</name>
</gene>
<dbReference type="EMBL" id="MVFC01000035">
    <property type="protein sequence ID" value="OON72773.1"/>
    <property type="molecule type" value="Genomic_DNA"/>
</dbReference>
<dbReference type="STRING" id="83656.B1H18_28725"/>